<keyword evidence="7" id="KW-0003">3Fe-4S</keyword>
<evidence type="ECO:0000256" key="2">
    <source>
        <dbReference type="ARBA" id="ARBA00022448"/>
    </source>
</evidence>
<reference evidence="9 10" key="1">
    <citation type="submission" date="2019-11" db="EMBL/GenBank/DDBJ databases">
        <title>Draft genome of Amycolatopsis RM579.</title>
        <authorList>
            <person name="Duangmal K."/>
            <person name="Mingma R."/>
        </authorList>
    </citation>
    <scope>NUCLEOTIDE SEQUENCE [LARGE SCALE GENOMIC DNA]</scope>
    <source>
        <strain evidence="9 10">RM579</strain>
    </source>
</reference>
<dbReference type="GO" id="GO:0046872">
    <property type="term" value="F:metal ion binding"/>
    <property type="evidence" value="ECO:0007669"/>
    <property type="project" value="UniProtKB-KW"/>
</dbReference>
<evidence type="ECO:0000256" key="5">
    <source>
        <dbReference type="ARBA" id="ARBA00023004"/>
    </source>
</evidence>
<keyword evidence="4" id="KW-0249">Electron transport</keyword>
<keyword evidence="5" id="KW-0408">Iron</keyword>
<name>A0A6N7YPU6_9PSEU</name>
<proteinExistence type="predicted"/>
<evidence type="ECO:0000313" key="10">
    <source>
        <dbReference type="Proteomes" id="UP000440096"/>
    </source>
</evidence>
<dbReference type="InterPro" id="IPR017896">
    <property type="entry name" value="4Fe4S_Fe-S-bd"/>
</dbReference>
<dbReference type="EMBL" id="WMBA01000009">
    <property type="protein sequence ID" value="MTD54022.1"/>
    <property type="molecule type" value="Genomic_DNA"/>
</dbReference>
<sequence>MKLTVDRDRCEGYGFCEQAAPSLLRLDDDGEVELLTDLLRPSDISSAEAATRACPVAALRVVEQ</sequence>
<dbReference type="Proteomes" id="UP000440096">
    <property type="component" value="Unassembled WGS sequence"/>
</dbReference>
<dbReference type="Gene3D" id="3.30.70.20">
    <property type="match status" value="1"/>
</dbReference>
<evidence type="ECO:0000256" key="4">
    <source>
        <dbReference type="ARBA" id="ARBA00022982"/>
    </source>
</evidence>
<dbReference type="PANTHER" id="PTHR36923">
    <property type="entry name" value="FERREDOXIN"/>
    <property type="match status" value="1"/>
</dbReference>
<evidence type="ECO:0000256" key="7">
    <source>
        <dbReference type="ARBA" id="ARBA00023291"/>
    </source>
</evidence>
<evidence type="ECO:0000313" key="9">
    <source>
        <dbReference type="EMBL" id="MTD54022.1"/>
    </source>
</evidence>
<protein>
    <submittedName>
        <fullName evidence="9">Ferredoxin</fullName>
    </submittedName>
</protein>
<dbReference type="OrthoDB" id="14703at2"/>
<dbReference type="PROSITE" id="PS51379">
    <property type="entry name" value="4FE4S_FER_2"/>
    <property type="match status" value="1"/>
</dbReference>
<keyword evidence="3" id="KW-0479">Metal-binding</keyword>
<comment type="caution">
    <text evidence="9">The sequence shown here is derived from an EMBL/GenBank/DDBJ whole genome shotgun (WGS) entry which is preliminary data.</text>
</comment>
<keyword evidence="2" id="KW-0813">Transport</keyword>
<evidence type="ECO:0000259" key="8">
    <source>
        <dbReference type="PROSITE" id="PS51379"/>
    </source>
</evidence>
<feature type="domain" description="4Fe-4S ferredoxin-type" evidence="8">
    <location>
        <begin position="1"/>
        <end position="29"/>
    </location>
</feature>
<dbReference type="InterPro" id="IPR051269">
    <property type="entry name" value="Fe-S_cluster_ET"/>
</dbReference>
<evidence type="ECO:0000256" key="3">
    <source>
        <dbReference type="ARBA" id="ARBA00022723"/>
    </source>
</evidence>
<evidence type="ECO:0000256" key="1">
    <source>
        <dbReference type="ARBA" id="ARBA00001927"/>
    </source>
</evidence>
<keyword evidence="10" id="KW-1185">Reference proteome</keyword>
<organism evidence="9 10">
    <name type="scientific">Amycolatopsis pithecellobii</name>
    <dbReference type="NCBI Taxonomy" id="664692"/>
    <lineage>
        <taxon>Bacteria</taxon>
        <taxon>Bacillati</taxon>
        <taxon>Actinomycetota</taxon>
        <taxon>Actinomycetes</taxon>
        <taxon>Pseudonocardiales</taxon>
        <taxon>Pseudonocardiaceae</taxon>
        <taxon>Amycolatopsis</taxon>
    </lineage>
</organism>
<dbReference type="SUPFAM" id="SSF54862">
    <property type="entry name" value="4Fe-4S ferredoxins"/>
    <property type="match status" value="1"/>
</dbReference>
<evidence type="ECO:0000256" key="6">
    <source>
        <dbReference type="ARBA" id="ARBA00023014"/>
    </source>
</evidence>
<dbReference type="GO" id="GO:0051538">
    <property type="term" value="F:3 iron, 4 sulfur cluster binding"/>
    <property type="evidence" value="ECO:0007669"/>
    <property type="project" value="UniProtKB-KW"/>
</dbReference>
<dbReference type="RefSeq" id="WP_154756255.1">
    <property type="nucleotide sequence ID" value="NZ_WMBA01000009.1"/>
</dbReference>
<gene>
    <name evidence="9" type="ORF">GKO32_08515</name>
</gene>
<accession>A0A6N7YPU6</accession>
<dbReference type="PANTHER" id="PTHR36923:SF3">
    <property type="entry name" value="FERREDOXIN"/>
    <property type="match status" value="1"/>
</dbReference>
<dbReference type="Pfam" id="PF13459">
    <property type="entry name" value="Fer4_15"/>
    <property type="match status" value="1"/>
</dbReference>
<comment type="cofactor">
    <cofactor evidence="1">
        <name>[3Fe-4S] cluster</name>
        <dbReference type="ChEBI" id="CHEBI:21137"/>
    </cofactor>
</comment>
<keyword evidence="6" id="KW-0411">Iron-sulfur</keyword>
<dbReference type="AlphaFoldDB" id="A0A6N7YPU6"/>